<name>A0ABQ1QFX6_9ACTN</name>
<comment type="caution">
    <text evidence="1">The sequence shown here is derived from an EMBL/GenBank/DDBJ whole genome shotgun (WGS) entry which is preliminary data.</text>
</comment>
<evidence type="ECO:0000313" key="1">
    <source>
        <dbReference type="EMBL" id="GGD25398.1"/>
    </source>
</evidence>
<dbReference type="RefSeq" id="WP_229721657.1">
    <property type="nucleotide sequence ID" value="NZ_BMCK01000004.1"/>
</dbReference>
<evidence type="ECO:0000313" key="2">
    <source>
        <dbReference type="Proteomes" id="UP000630594"/>
    </source>
</evidence>
<sequence length="47" mass="4668">MKIIVFGGTGGVGTHFVADAVAAGHAVTVFARTPCKVAQQGVSIIQG</sequence>
<dbReference type="EMBL" id="BMCK01000004">
    <property type="protein sequence ID" value="GGD25398.1"/>
    <property type="molecule type" value="Genomic_DNA"/>
</dbReference>
<evidence type="ECO:0008006" key="3">
    <source>
        <dbReference type="Google" id="ProtNLM"/>
    </source>
</evidence>
<dbReference type="InterPro" id="IPR036291">
    <property type="entry name" value="NAD(P)-bd_dom_sf"/>
</dbReference>
<dbReference type="Gene3D" id="3.40.50.720">
    <property type="entry name" value="NAD(P)-binding Rossmann-like Domain"/>
    <property type="match status" value="1"/>
</dbReference>
<accession>A0ABQ1QFX6</accession>
<proteinExistence type="predicted"/>
<organism evidence="1 2">
    <name type="scientific">Nocardioides daphniae</name>
    <dbReference type="NCBI Taxonomy" id="402297"/>
    <lineage>
        <taxon>Bacteria</taxon>
        <taxon>Bacillati</taxon>
        <taxon>Actinomycetota</taxon>
        <taxon>Actinomycetes</taxon>
        <taxon>Propionibacteriales</taxon>
        <taxon>Nocardioidaceae</taxon>
        <taxon>Nocardioides</taxon>
    </lineage>
</organism>
<reference evidence="2" key="1">
    <citation type="journal article" date="2019" name="Int. J. Syst. Evol. Microbiol.">
        <title>The Global Catalogue of Microorganisms (GCM) 10K type strain sequencing project: providing services to taxonomists for standard genome sequencing and annotation.</title>
        <authorList>
            <consortium name="The Broad Institute Genomics Platform"/>
            <consortium name="The Broad Institute Genome Sequencing Center for Infectious Disease"/>
            <person name="Wu L."/>
            <person name="Ma J."/>
        </authorList>
    </citation>
    <scope>NUCLEOTIDE SEQUENCE [LARGE SCALE GENOMIC DNA]</scope>
    <source>
        <strain evidence="2">CCM 7403</strain>
    </source>
</reference>
<protein>
    <recommendedName>
        <fullName evidence="3">NAD-dependent epimerase/dehydratase family protein</fullName>
    </recommendedName>
</protein>
<gene>
    <name evidence="1" type="ORF">GCM10007231_25900</name>
</gene>
<dbReference type="SUPFAM" id="SSF51735">
    <property type="entry name" value="NAD(P)-binding Rossmann-fold domains"/>
    <property type="match status" value="1"/>
</dbReference>
<dbReference type="Proteomes" id="UP000630594">
    <property type="component" value="Unassembled WGS sequence"/>
</dbReference>
<keyword evidence="2" id="KW-1185">Reference proteome</keyword>